<dbReference type="STRING" id="2034155.BMI79_07255"/>
<dbReference type="RefSeq" id="WP_076941494.1">
    <property type="nucleotide sequence ID" value="NZ_MOXD01000003.1"/>
</dbReference>
<dbReference type="OrthoDB" id="8592743at2"/>
<dbReference type="Proteomes" id="UP000216021">
    <property type="component" value="Unassembled WGS sequence"/>
</dbReference>
<organism evidence="2 3">
    <name type="scientific">Serratia oryzae</name>
    <dbReference type="NCBI Taxonomy" id="2034155"/>
    <lineage>
        <taxon>Bacteria</taxon>
        <taxon>Pseudomonadati</taxon>
        <taxon>Pseudomonadota</taxon>
        <taxon>Gammaproteobacteria</taxon>
        <taxon>Enterobacterales</taxon>
        <taxon>Yersiniaceae</taxon>
        <taxon>Serratia</taxon>
    </lineage>
</organism>
<dbReference type="AlphaFoldDB" id="A0A1S8CL75"/>
<accession>A0A1S8CL75</accession>
<protein>
    <recommendedName>
        <fullName evidence="1">YagK/YfjJ C-terminal domain-containing protein</fullName>
    </recommendedName>
</protein>
<dbReference type="Pfam" id="PF11726">
    <property type="entry name" value="YagK_YfjJ_C"/>
    <property type="match status" value="1"/>
</dbReference>
<comment type="caution">
    <text evidence="2">The sequence shown here is derived from an EMBL/GenBank/DDBJ whole genome shotgun (WGS) entry which is preliminary data.</text>
</comment>
<sequence>MTMNYETYLTLSTSINEEPASAIQVTHDGNYLEELLYLFRDIQYIAKSDRDEFSAQYTPSARYASLKPTATGKRILLALKRLLSVNAANDERREFHPTLRLFQRLAGQHNIQQHLTMTDSTPEAITPLAERLNTFVRQFRSGLKTPSHKRQSSQYQRAARKNLCGALRYTDALFEQHARLLALRVDLSYRNDTKATITAELAHQHRQRFFKNLQAHRLFQACVGYIWKLEYGRYKGFHYHLLVFYDGTLVRQDVTLARLLGEYWRDVITAGAGHYFNCNADKARYHFPGIGLLHYTDAPRRQGLNIAVRYLCKVDTYARLALPNGARSFGRGEMVQPSAVRRGRPRAR</sequence>
<name>A0A1S8CL75_9GAMM</name>
<dbReference type="EMBL" id="MOXD01000003">
    <property type="protein sequence ID" value="OMQ24612.1"/>
    <property type="molecule type" value="Genomic_DNA"/>
</dbReference>
<feature type="domain" description="YagK/YfjJ C-terminal" evidence="1">
    <location>
        <begin position="174"/>
        <end position="331"/>
    </location>
</feature>
<keyword evidence="3" id="KW-1185">Reference proteome</keyword>
<reference evidence="2 3" key="1">
    <citation type="submission" date="2016-11" db="EMBL/GenBank/DDBJ databases">
        <title>Rahnella oryzae sp. nov., isolated from rice root.</title>
        <authorList>
            <person name="Zhang X.-X."/>
            <person name="Zhang J."/>
        </authorList>
    </citation>
    <scope>NUCLEOTIDE SEQUENCE [LARGE SCALE GENOMIC DNA]</scope>
    <source>
        <strain evidence="2 3">J11-6</strain>
    </source>
</reference>
<proteinExistence type="predicted"/>
<evidence type="ECO:0000313" key="3">
    <source>
        <dbReference type="Proteomes" id="UP000216021"/>
    </source>
</evidence>
<evidence type="ECO:0000259" key="1">
    <source>
        <dbReference type="Pfam" id="PF11726"/>
    </source>
</evidence>
<dbReference type="InterPro" id="IPR057271">
    <property type="entry name" value="YagK_YfjJ_C"/>
</dbReference>
<gene>
    <name evidence="2" type="ORF">BMI79_07255</name>
</gene>
<evidence type="ECO:0000313" key="2">
    <source>
        <dbReference type="EMBL" id="OMQ24612.1"/>
    </source>
</evidence>